<proteinExistence type="predicted"/>
<feature type="non-terminal residue" evidence="1">
    <location>
        <position position="1"/>
    </location>
</feature>
<organism evidence="1 2">
    <name type="scientific">Eretmocerus hayati</name>
    <dbReference type="NCBI Taxonomy" id="131215"/>
    <lineage>
        <taxon>Eukaryota</taxon>
        <taxon>Metazoa</taxon>
        <taxon>Ecdysozoa</taxon>
        <taxon>Arthropoda</taxon>
        <taxon>Hexapoda</taxon>
        <taxon>Insecta</taxon>
        <taxon>Pterygota</taxon>
        <taxon>Neoptera</taxon>
        <taxon>Endopterygota</taxon>
        <taxon>Hymenoptera</taxon>
        <taxon>Apocrita</taxon>
        <taxon>Proctotrupomorpha</taxon>
        <taxon>Chalcidoidea</taxon>
        <taxon>Aphelinidae</taxon>
        <taxon>Aphelininae</taxon>
        <taxon>Eretmocerus</taxon>
    </lineage>
</organism>
<comment type="caution">
    <text evidence="1">The sequence shown here is derived from an EMBL/GenBank/DDBJ whole genome shotgun (WGS) entry which is preliminary data.</text>
</comment>
<protein>
    <submittedName>
        <fullName evidence="1">Uncharacterized protein</fullName>
    </submittedName>
</protein>
<sequence length="202" mass="23099">IVPLRTVYNNHRSRRLLTMSLTDQQDCPRIISRSEWHARDPVDRNPLVISPAPFVVVHHGGINHYCKNETSCADIVRSYQNLHMDKNGWWDIGYNFVIGEDGNIYEGRGWDTFGAHAPKYNNQSIGVSVIGDFTKVMPNEAALEALNSLIKCGLSMNKIRADYHVIGHRQGRATECPGETFYKYVQKMPHWMDHPIPIKANR</sequence>
<keyword evidence="2" id="KW-1185">Reference proteome</keyword>
<evidence type="ECO:0000313" key="2">
    <source>
        <dbReference type="Proteomes" id="UP001239111"/>
    </source>
</evidence>
<gene>
    <name evidence="1" type="ORF">QAD02_018604</name>
</gene>
<dbReference type="Proteomes" id="UP001239111">
    <property type="component" value="Chromosome 1"/>
</dbReference>
<reference evidence="1" key="1">
    <citation type="submission" date="2023-04" db="EMBL/GenBank/DDBJ databases">
        <title>A chromosome-level genome assembly of the parasitoid wasp Eretmocerus hayati.</title>
        <authorList>
            <person name="Zhong Y."/>
            <person name="Liu S."/>
            <person name="Liu Y."/>
        </authorList>
    </citation>
    <scope>NUCLEOTIDE SEQUENCE</scope>
    <source>
        <strain evidence="1">ZJU_SS_LIU_2023</strain>
    </source>
</reference>
<name>A0ACC2PK82_9HYME</name>
<accession>A0ACC2PK82</accession>
<dbReference type="EMBL" id="CM056741">
    <property type="protein sequence ID" value="KAJ8682812.1"/>
    <property type="molecule type" value="Genomic_DNA"/>
</dbReference>
<evidence type="ECO:0000313" key="1">
    <source>
        <dbReference type="EMBL" id="KAJ8682812.1"/>
    </source>
</evidence>